<dbReference type="FunFam" id="3.30.70.1230:FF:000033">
    <property type="entry name" value="Adenylate cyclase"/>
    <property type="match status" value="1"/>
</dbReference>
<evidence type="ECO:0000256" key="18">
    <source>
        <dbReference type="SAM" id="Phobius"/>
    </source>
</evidence>
<evidence type="ECO:0000313" key="20">
    <source>
        <dbReference type="EMBL" id="ETX03262.1"/>
    </source>
</evidence>
<dbReference type="GO" id="GO:0005886">
    <property type="term" value="C:plasma membrane"/>
    <property type="evidence" value="ECO:0007669"/>
    <property type="project" value="UniProtKB-ARBA"/>
</dbReference>
<keyword evidence="21" id="KW-1185">Reference proteome</keyword>
<dbReference type="PATRIC" id="fig|1429439.4.peg.5740"/>
<dbReference type="PANTHER" id="PTHR11920">
    <property type="entry name" value="GUANYLYL CYCLASE"/>
    <property type="match status" value="1"/>
</dbReference>
<dbReference type="GO" id="GO:0035556">
    <property type="term" value="P:intracellular signal transduction"/>
    <property type="evidence" value="ECO:0007669"/>
    <property type="project" value="InterPro"/>
</dbReference>
<comment type="catalytic activity">
    <reaction evidence="1">
        <text>ATP = 3',5'-cyclic AMP + diphosphate</text>
        <dbReference type="Rhea" id="RHEA:15389"/>
        <dbReference type="ChEBI" id="CHEBI:30616"/>
        <dbReference type="ChEBI" id="CHEBI:33019"/>
        <dbReference type="ChEBI" id="CHEBI:58165"/>
        <dbReference type="EC" id="4.6.1.1"/>
    </reaction>
</comment>
<dbReference type="Proteomes" id="UP000019140">
    <property type="component" value="Unassembled WGS sequence"/>
</dbReference>
<evidence type="ECO:0000256" key="8">
    <source>
        <dbReference type="ARBA" id="ARBA00022840"/>
    </source>
</evidence>
<dbReference type="Gene3D" id="3.30.70.1230">
    <property type="entry name" value="Nucleotide cyclase"/>
    <property type="match status" value="1"/>
</dbReference>
<keyword evidence="7" id="KW-0547">Nucleotide-binding</keyword>
<dbReference type="GO" id="GO:0046872">
    <property type="term" value="F:metal ion binding"/>
    <property type="evidence" value="ECO:0007669"/>
    <property type="project" value="UniProtKB-KW"/>
</dbReference>
<dbReference type="InterPro" id="IPR029787">
    <property type="entry name" value="Nucleotide_cyclase"/>
</dbReference>
<feature type="transmembrane region" description="Helical" evidence="18">
    <location>
        <begin position="37"/>
        <end position="56"/>
    </location>
</feature>
<evidence type="ECO:0000256" key="13">
    <source>
        <dbReference type="ARBA" id="ARBA00023239"/>
    </source>
</evidence>
<evidence type="ECO:0000256" key="11">
    <source>
        <dbReference type="ARBA" id="ARBA00022998"/>
    </source>
</evidence>
<evidence type="ECO:0000259" key="19">
    <source>
        <dbReference type="PROSITE" id="PS50125"/>
    </source>
</evidence>
<evidence type="ECO:0000256" key="4">
    <source>
        <dbReference type="ARBA" id="ARBA00021420"/>
    </source>
</evidence>
<evidence type="ECO:0000256" key="5">
    <source>
        <dbReference type="ARBA" id="ARBA00022692"/>
    </source>
</evidence>
<evidence type="ECO:0000256" key="17">
    <source>
        <dbReference type="RuleBase" id="RU000405"/>
    </source>
</evidence>
<dbReference type="Gene3D" id="6.10.250.780">
    <property type="match status" value="1"/>
</dbReference>
<comment type="subcellular location">
    <subcellularLocation>
        <location evidence="2">Membrane</location>
    </subcellularLocation>
</comment>
<keyword evidence="11" id="KW-0115">cAMP biosynthesis</keyword>
<dbReference type="HOGENOM" id="CLU_787264_0_0_7"/>
<keyword evidence="6" id="KW-0479">Metal-binding</keyword>
<evidence type="ECO:0000256" key="6">
    <source>
        <dbReference type="ARBA" id="ARBA00022723"/>
    </source>
</evidence>
<organism evidence="20 21">
    <name type="scientific">Candidatus Entotheonella gemina</name>
    <dbReference type="NCBI Taxonomy" id="1429439"/>
    <lineage>
        <taxon>Bacteria</taxon>
        <taxon>Pseudomonadati</taxon>
        <taxon>Nitrospinota/Tectimicrobiota group</taxon>
        <taxon>Candidatus Tectimicrobiota</taxon>
        <taxon>Candidatus Entotheonellia</taxon>
        <taxon>Candidatus Entotheonellales</taxon>
        <taxon>Candidatus Entotheonellaceae</taxon>
        <taxon>Candidatus Entotheonella</taxon>
    </lineage>
</organism>
<evidence type="ECO:0000256" key="1">
    <source>
        <dbReference type="ARBA" id="ARBA00001593"/>
    </source>
</evidence>
<dbReference type="EC" id="4.6.1.1" evidence="3"/>
<dbReference type="SMART" id="SM00044">
    <property type="entry name" value="CYCc"/>
    <property type="match status" value="1"/>
</dbReference>
<comment type="subunit">
    <text evidence="16">Homodimer. Can also exist as monomer.</text>
</comment>
<evidence type="ECO:0000256" key="12">
    <source>
        <dbReference type="ARBA" id="ARBA00023136"/>
    </source>
</evidence>
<keyword evidence="8" id="KW-0067">ATP-binding</keyword>
<comment type="caution">
    <text evidence="20">The sequence shown here is derived from an EMBL/GenBank/DDBJ whole genome shotgun (WGS) entry which is preliminary data.</text>
</comment>
<comment type="similarity">
    <text evidence="17">Belongs to the adenylyl cyclase class-4/guanylyl cyclase family.</text>
</comment>
<keyword evidence="5 18" id="KW-0812">Transmembrane</keyword>
<dbReference type="CDD" id="cd07302">
    <property type="entry name" value="CHD"/>
    <property type="match status" value="1"/>
</dbReference>
<feature type="domain" description="Guanylate cyclase" evidence="19">
    <location>
        <begin position="112"/>
        <end position="239"/>
    </location>
</feature>
<accession>W4M0S1</accession>
<dbReference type="PANTHER" id="PTHR11920:SF335">
    <property type="entry name" value="GUANYLATE CYCLASE"/>
    <property type="match status" value="1"/>
</dbReference>
<protein>
    <recommendedName>
        <fullName evidence="4">Adenylate cyclase</fullName>
        <ecNumber evidence="3">4.6.1.1</ecNumber>
    </recommendedName>
    <alternativeName>
        <fullName evidence="14">ATP pyrophosphate-lyase</fullName>
    </alternativeName>
    <alternativeName>
        <fullName evidence="15">Adenylyl cyclase</fullName>
    </alternativeName>
</protein>
<reference evidence="20 21" key="1">
    <citation type="journal article" date="2014" name="Nature">
        <title>An environmental bacterial taxon with a large and distinct metabolic repertoire.</title>
        <authorList>
            <person name="Wilson M.C."/>
            <person name="Mori T."/>
            <person name="Ruckert C."/>
            <person name="Uria A.R."/>
            <person name="Helf M.J."/>
            <person name="Takada K."/>
            <person name="Gernert C."/>
            <person name="Steffens U.A."/>
            <person name="Heycke N."/>
            <person name="Schmitt S."/>
            <person name="Rinke C."/>
            <person name="Helfrich E.J."/>
            <person name="Brachmann A.O."/>
            <person name="Gurgui C."/>
            <person name="Wakimoto T."/>
            <person name="Kracht M."/>
            <person name="Crusemann M."/>
            <person name="Hentschel U."/>
            <person name="Abe I."/>
            <person name="Matsunaga S."/>
            <person name="Kalinowski J."/>
            <person name="Takeyama H."/>
            <person name="Piel J."/>
        </authorList>
    </citation>
    <scope>NUCLEOTIDE SEQUENCE [LARGE SCALE GENOMIC DNA]</scope>
    <source>
        <strain evidence="21">TSY2</strain>
    </source>
</reference>
<keyword evidence="13 17" id="KW-0456">Lyase</keyword>
<evidence type="ECO:0000256" key="3">
    <source>
        <dbReference type="ARBA" id="ARBA00012201"/>
    </source>
</evidence>
<keyword evidence="12 18" id="KW-0472">Membrane</keyword>
<dbReference type="InterPro" id="IPR050401">
    <property type="entry name" value="Cyclic_nucleotide_synthase"/>
</dbReference>
<name>W4M0S1_9BACT</name>
<dbReference type="SUPFAM" id="SSF55073">
    <property type="entry name" value="Nucleotide cyclase"/>
    <property type="match status" value="1"/>
</dbReference>
<sequence length="314" mass="35067">MQEVVAMYAIPQLQWVVSTHENTARLRSELDALRSQILVFAAGLGLILAILASYAARQVSSMYEQIIEGQNKQLQIERDKSDKLLLNIMPQDIAEELKENHTTLPRQYPSVSVLFADLVGFTDFSANLAPECLVAVLNRIFNDFDELSFKYGLEKIKTIGDCYMVCAGVPKANAKHAQQISNMALEMLTKMQEINHDLGLDLQLRIGIHSGETVAGVIGKAKFAYDMWGDTVNTASRMESTGIPGKIQISSATYQLLHDQGYLFEKRDEIDVKGKGKMKTFFLTSQLQPDDELRAFAAAVYRPEIRHSSLACKT</sequence>
<dbReference type="GO" id="GO:0006171">
    <property type="term" value="P:cAMP biosynthetic process"/>
    <property type="evidence" value="ECO:0007669"/>
    <property type="project" value="UniProtKB-KW"/>
</dbReference>
<dbReference type="AlphaFoldDB" id="W4M0S1"/>
<dbReference type="InterPro" id="IPR018297">
    <property type="entry name" value="A/G_cyclase_CS"/>
</dbReference>
<evidence type="ECO:0000256" key="15">
    <source>
        <dbReference type="ARBA" id="ARBA00032637"/>
    </source>
</evidence>
<dbReference type="GO" id="GO:0004016">
    <property type="term" value="F:adenylate cyclase activity"/>
    <property type="evidence" value="ECO:0007669"/>
    <property type="project" value="UniProtKB-EC"/>
</dbReference>
<proteinExistence type="inferred from homology"/>
<evidence type="ECO:0000313" key="21">
    <source>
        <dbReference type="Proteomes" id="UP000019140"/>
    </source>
</evidence>
<keyword evidence="10 18" id="KW-1133">Transmembrane helix</keyword>
<keyword evidence="9" id="KW-0460">Magnesium</keyword>
<dbReference type="InterPro" id="IPR001054">
    <property type="entry name" value="A/G_cyclase"/>
</dbReference>
<evidence type="ECO:0000256" key="16">
    <source>
        <dbReference type="ARBA" id="ARBA00064436"/>
    </source>
</evidence>
<evidence type="ECO:0000256" key="2">
    <source>
        <dbReference type="ARBA" id="ARBA00004370"/>
    </source>
</evidence>
<gene>
    <name evidence="20" type="ORF">ETSY2_33860</name>
</gene>
<evidence type="ECO:0000256" key="14">
    <source>
        <dbReference type="ARBA" id="ARBA00032597"/>
    </source>
</evidence>
<evidence type="ECO:0000256" key="9">
    <source>
        <dbReference type="ARBA" id="ARBA00022842"/>
    </source>
</evidence>
<dbReference type="PROSITE" id="PS00452">
    <property type="entry name" value="GUANYLATE_CYCLASE_1"/>
    <property type="match status" value="1"/>
</dbReference>
<dbReference type="Pfam" id="PF00211">
    <property type="entry name" value="Guanylate_cyc"/>
    <property type="match status" value="1"/>
</dbReference>
<dbReference type="EMBL" id="AZHX01001450">
    <property type="protein sequence ID" value="ETX03262.1"/>
    <property type="molecule type" value="Genomic_DNA"/>
</dbReference>
<dbReference type="PROSITE" id="PS50125">
    <property type="entry name" value="GUANYLATE_CYCLASE_2"/>
    <property type="match status" value="1"/>
</dbReference>
<evidence type="ECO:0000256" key="10">
    <source>
        <dbReference type="ARBA" id="ARBA00022989"/>
    </source>
</evidence>
<evidence type="ECO:0000256" key="7">
    <source>
        <dbReference type="ARBA" id="ARBA00022741"/>
    </source>
</evidence>
<dbReference type="GO" id="GO:0005524">
    <property type="term" value="F:ATP binding"/>
    <property type="evidence" value="ECO:0007669"/>
    <property type="project" value="UniProtKB-KW"/>
</dbReference>